<dbReference type="AlphaFoldDB" id="A0AAW1H5A2"/>
<gene>
    <name evidence="2" type="ORF">RND81_13G091600</name>
</gene>
<organism evidence="2 3">
    <name type="scientific">Saponaria officinalis</name>
    <name type="common">Common soapwort</name>
    <name type="synonym">Lychnis saponaria</name>
    <dbReference type="NCBI Taxonomy" id="3572"/>
    <lineage>
        <taxon>Eukaryota</taxon>
        <taxon>Viridiplantae</taxon>
        <taxon>Streptophyta</taxon>
        <taxon>Embryophyta</taxon>
        <taxon>Tracheophyta</taxon>
        <taxon>Spermatophyta</taxon>
        <taxon>Magnoliopsida</taxon>
        <taxon>eudicotyledons</taxon>
        <taxon>Gunneridae</taxon>
        <taxon>Pentapetalae</taxon>
        <taxon>Caryophyllales</taxon>
        <taxon>Caryophyllaceae</taxon>
        <taxon>Caryophylleae</taxon>
        <taxon>Saponaria</taxon>
    </lineage>
</organism>
<feature type="transmembrane region" description="Helical" evidence="1">
    <location>
        <begin position="97"/>
        <end position="117"/>
    </location>
</feature>
<dbReference type="EMBL" id="JBDFQZ010000013">
    <property type="protein sequence ID" value="KAK9668855.1"/>
    <property type="molecule type" value="Genomic_DNA"/>
</dbReference>
<keyword evidence="1" id="KW-0472">Membrane</keyword>
<evidence type="ECO:0000256" key="1">
    <source>
        <dbReference type="SAM" id="Phobius"/>
    </source>
</evidence>
<proteinExistence type="predicted"/>
<keyword evidence="3" id="KW-1185">Reference proteome</keyword>
<reference evidence="2" key="1">
    <citation type="submission" date="2024-03" db="EMBL/GenBank/DDBJ databases">
        <title>WGS assembly of Saponaria officinalis var. Norfolk2.</title>
        <authorList>
            <person name="Jenkins J."/>
            <person name="Shu S."/>
            <person name="Grimwood J."/>
            <person name="Barry K."/>
            <person name="Goodstein D."/>
            <person name="Schmutz J."/>
            <person name="Leebens-Mack J."/>
            <person name="Osbourn A."/>
        </authorList>
    </citation>
    <scope>NUCLEOTIDE SEQUENCE [LARGE SCALE GENOMIC DNA]</scope>
    <source>
        <strain evidence="2">JIC</strain>
    </source>
</reference>
<evidence type="ECO:0000313" key="3">
    <source>
        <dbReference type="Proteomes" id="UP001443914"/>
    </source>
</evidence>
<sequence length="143" mass="16938">MTEYPSQNKKTRFRQIFRHKTKKINFCDGYSVTNIISLYNKQAARSRKPIFSFTLFNYPKIDFYPNPNTQNPTSPPSQLHRRPPQHRRPAALYLHRFFLLFSFSSFIFFIFLFFFLLRPLSLPPLLPPPPPMVAAASSIIIYY</sequence>
<accession>A0AAW1H5A2</accession>
<keyword evidence="1" id="KW-1133">Transmembrane helix</keyword>
<protein>
    <submittedName>
        <fullName evidence="2">Uncharacterized protein</fullName>
    </submittedName>
</protein>
<keyword evidence="1" id="KW-0812">Transmembrane</keyword>
<evidence type="ECO:0000313" key="2">
    <source>
        <dbReference type="EMBL" id="KAK9668855.1"/>
    </source>
</evidence>
<name>A0AAW1H5A2_SAPOF</name>
<comment type="caution">
    <text evidence="2">The sequence shown here is derived from an EMBL/GenBank/DDBJ whole genome shotgun (WGS) entry which is preliminary data.</text>
</comment>
<dbReference type="Proteomes" id="UP001443914">
    <property type="component" value="Unassembled WGS sequence"/>
</dbReference>